<dbReference type="NCBIfam" id="TIGR00231">
    <property type="entry name" value="small_GTP"/>
    <property type="match status" value="1"/>
</dbReference>
<dbReference type="InterPro" id="IPR027417">
    <property type="entry name" value="P-loop_NTPase"/>
</dbReference>
<reference evidence="4" key="2">
    <citation type="submission" date="2025-08" db="UniProtKB">
        <authorList>
            <consortium name="Ensembl"/>
        </authorList>
    </citation>
    <scope>IDENTIFICATION</scope>
    <source>
        <strain evidence="4">Glennie</strain>
    </source>
</reference>
<evidence type="ECO:0000313" key="4">
    <source>
        <dbReference type="Ensembl" id="ENSOANP00000038804.1"/>
    </source>
</evidence>
<reference evidence="4" key="3">
    <citation type="submission" date="2025-09" db="UniProtKB">
        <authorList>
            <consortium name="Ensembl"/>
        </authorList>
    </citation>
    <scope>IDENTIFICATION</scope>
    <source>
        <strain evidence="4">Glennie</strain>
    </source>
</reference>
<dbReference type="Ensembl" id="ENSOANT00000071813.1">
    <property type="protein sequence ID" value="ENSOANP00000038804.1"/>
    <property type="gene ID" value="ENSOANG00000040700.1"/>
</dbReference>
<organism evidence="4 5">
    <name type="scientific">Ornithorhynchus anatinus</name>
    <name type="common">Duckbill platypus</name>
    <dbReference type="NCBI Taxonomy" id="9258"/>
    <lineage>
        <taxon>Eukaryota</taxon>
        <taxon>Metazoa</taxon>
        <taxon>Chordata</taxon>
        <taxon>Craniata</taxon>
        <taxon>Vertebrata</taxon>
        <taxon>Euteleostomi</taxon>
        <taxon>Mammalia</taxon>
        <taxon>Monotremata</taxon>
        <taxon>Ornithorhynchidae</taxon>
        <taxon>Ornithorhynchus</taxon>
    </lineage>
</organism>
<dbReference type="InterPro" id="IPR003578">
    <property type="entry name" value="Small_GTPase_Rho"/>
</dbReference>
<evidence type="ECO:0000256" key="1">
    <source>
        <dbReference type="ARBA" id="ARBA00022741"/>
    </source>
</evidence>
<dbReference type="AlphaFoldDB" id="A0A6I8NDK0"/>
<proteinExistence type="predicted"/>
<reference evidence="4 5" key="1">
    <citation type="journal article" date="2008" name="Nature">
        <title>Genome analysis of the platypus reveals unique signatures of evolution.</title>
        <authorList>
            <person name="Warren W.C."/>
            <person name="Hillier L.W."/>
            <person name="Marshall Graves J.A."/>
            <person name="Birney E."/>
            <person name="Ponting C.P."/>
            <person name="Grutzner F."/>
            <person name="Belov K."/>
            <person name="Miller W."/>
            <person name="Clarke L."/>
            <person name="Chinwalla A.T."/>
            <person name="Yang S.P."/>
            <person name="Heger A."/>
            <person name="Locke D.P."/>
            <person name="Miethke P."/>
            <person name="Waters P.D."/>
            <person name="Veyrunes F."/>
            <person name="Fulton L."/>
            <person name="Fulton B."/>
            <person name="Graves T."/>
            <person name="Wallis J."/>
            <person name="Puente X.S."/>
            <person name="Lopez-Otin C."/>
            <person name="Ordonez G.R."/>
            <person name="Eichler E.E."/>
            <person name="Chen L."/>
            <person name="Cheng Z."/>
            <person name="Deakin J.E."/>
            <person name="Alsop A."/>
            <person name="Thompson K."/>
            <person name="Kirby P."/>
            <person name="Papenfuss A.T."/>
            <person name="Wakefield M.J."/>
            <person name="Olender T."/>
            <person name="Lancet D."/>
            <person name="Huttley G.A."/>
            <person name="Smit A.F."/>
            <person name="Pask A."/>
            <person name="Temple-Smith P."/>
            <person name="Batzer M.A."/>
            <person name="Walker J.A."/>
            <person name="Konkel M.K."/>
            <person name="Harris R.S."/>
            <person name="Whittington C.M."/>
            <person name="Wong E.S."/>
            <person name="Gemmell N.J."/>
            <person name="Buschiazzo E."/>
            <person name="Vargas Jentzsch I.M."/>
            <person name="Merkel A."/>
            <person name="Schmitz J."/>
            <person name="Zemann A."/>
            <person name="Churakov G."/>
            <person name="Kriegs J.O."/>
            <person name="Brosius J."/>
            <person name="Murchison E.P."/>
            <person name="Sachidanandam R."/>
            <person name="Smith C."/>
            <person name="Hannon G.J."/>
            <person name="Tsend-Ayush E."/>
            <person name="McMillan D."/>
            <person name="Attenborough R."/>
            <person name="Rens W."/>
            <person name="Ferguson-Smith M."/>
            <person name="Lefevre C.M."/>
            <person name="Sharp J.A."/>
            <person name="Nicholas K.R."/>
            <person name="Ray D.A."/>
            <person name="Kube M."/>
            <person name="Reinhardt R."/>
            <person name="Pringle T.H."/>
            <person name="Taylor J."/>
            <person name="Jones R.C."/>
            <person name="Nixon B."/>
            <person name="Dacheux J.L."/>
            <person name="Niwa H."/>
            <person name="Sekita Y."/>
            <person name="Huang X."/>
            <person name="Stark A."/>
            <person name="Kheradpour P."/>
            <person name="Kellis M."/>
            <person name="Flicek P."/>
            <person name="Chen Y."/>
            <person name="Webber C."/>
            <person name="Hardison R."/>
            <person name="Nelson J."/>
            <person name="Hallsworth-Pepin K."/>
            <person name="Delehaunty K."/>
            <person name="Markovic C."/>
            <person name="Minx P."/>
            <person name="Feng Y."/>
            <person name="Kremitzki C."/>
            <person name="Mitreva M."/>
            <person name="Glasscock J."/>
            <person name="Wylie T."/>
            <person name="Wohldmann P."/>
            <person name="Thiru P."/>
            <person name="Nhan M.N."/>
            <person name="Pohl C.S."/>
            <person name="Smith S.M."/>
            <person name="Hou S."/>
            <person name="Nefedov M."/>
            <person name="de Jong P.J."/>
            <person name="Renfree M.B."/>
            <person name="Mardis E.R."/>
            <person name="Wilson R.K."/>
        </authorList>
    </citation>
    <scope>NUCLEOTIDE SEQUENCE [LARGE SCALE GENOMIC DNA]</scope>
    <source>
        <strain evidence="4 5">Glennie</strain>
    </source>
</reference>
<dbReference type="GO" id="GO:0003924">
    <property type="term" value="F:GTPase activity"/>
    <property type="evidence" value="ECO:0007669"/>
    <property type="project" value="InterPro"/>
</dbReference>
<dbReference type="SMART" id="SM00173">
    <property type="entry name" value="RAS"/>
    <property type="match status" value="1"/>
</dbReference>
<dbReference type="Gene3D" id="3.40.50.300">
    <property type="entry name" value="P-loop containing nucleotide triphosphate hydrolases"/>
    <property type="match status" value="1"/>
</dbReference>
<dbReference type="InterPro" id="IPR005225">
    <property type="entry name" value="Small_GTP-bd"/>
</dbReference>
<dbReference type="Proteomes" id="UP000002279">
    <property type="component" value="Chromosome 3"/>
</dbReference>
<evidence type="ECO:0000256" key="2">
    <source>
        <dbReference type="ARBA" id="ARBA00023134"/>
    </source>
</evidence>
<keyword evidence="1" id="KW-0547">Nucleotide-binding</keyword>
<keyword evidence="2" id="KW-0342">GTP-binding</keyword>
<dbReference type="SMART" id="SM00174">
    <property type="entry name" value="RHO"/>
    <property type="match status" value="1"/>
</dbReference>
<name>A0A6I8NDK0_ORNAN</name>
<evidence type="ECO:0000313" key="5">
    <source>
        <dbReference type="Proteomes" id="UP000002279"/>
    </source>
</evidence>
<dbReference type="PROSITE" id="PS51420">
    <property type="entry name" value="RHO"/>
    <property type="match status" value="1"/>
</dbReference>
<dbReference type="SMART" id="SM00175">
    <property type="entry name" value="RAB"/>
    <property type="match status" value="1"/>
</dbReference>
<dbReference type="InParanoid" id="A0A6I8NDK0"/>
<dbReference type="SUPFAM" id="SSF52540">
    <property type="entry name" value="P-loop containing nucleoside triphosphate hydrolases"/>
    <property type="match status" value="1"/>
</dbReference>
<feature type="region of interest" description="Disordered" evidence="3">
    <location>
        <begin position="1"/>
        <end position="23"/>
    </location>
</feature>
<dbReference type="GO" id="GO:0007264">
    <property type="term" value="P:small GTPase-mediated signal transduction"/>
    <property type="evidence" value="ECO:0007669"/>
    <property type="project" value="InterPro"/>
</dbReference>
<evidence type="ECO:0008006" key="6">
    <source>
        <dbReference type="Google" id="ProtNLM"/>
    </source>
</evidence>
<dbReference type="InterPro" id="IPR001806">
    <property type="entry name" value="Small_GTPase"/>
</dbReference>
<dbReference type="Bgee" id="ENSOANG00000040700">
    <property type="expression patterns" value="Expressed in endometrium and 2 other cell types or tissues"/>
</dbReference>
<keyword evidence="5" id="KW-1185">Reference proteome</keyword>
<accession>A0A6I8NDK0</accession>
<dbReference type="GO" id="GO:0005525">
    <property type="term" value="F:GTP binding"/>
    <property type="evidence" value="ECO:0007669"/>
    <property type="project" value="UniProtKB-KW"/>
</dbReference>
<feature type="region of interest" description="Disordered" evidence="3">
    <location>
        <begin position="136"/>
        <end position="158"/>
    </location>
</feature>
<dbReference type="GeneTree" id="ENSGT00940000161731"/>
<dbReference type="PRINTS" id="PR00449">
    <property type="entry name" value="RASTRNSFRMNG"/>
</dbReference>
<dbReference type="PANTHER" id="PTHR24072">
    <property type="entry name" value="RHO FAMILY GTPASE"/>
    <property type="match status" value="1"/>
</dbReference>
<protein>
    <recommendedName>
        <fullName evidence="6">Ras homolog family member D</fullName>
    </recommendedName>
</protein>
<dbReference type="PROSITE" id="PS51419">
    <property type="entry name" value="RAB"/>
    <property type="match status" value="1"/>
</dbReference>
<evidence type="ECO:0000256" key="3">
    <source>
        <dbReference type="SAM" id="MobiDB-lite"/>
    </source>
</evidence>
<dbReference type="OMA" id="SERWYPE"/>
<dbReference type="Pfam" id="PF00071">
    <property type="entry name" value="Ras"/>
    <property type="match status" value="1"/>
</dbReference>
<sequence>TNARVSERVGGSPAETGGPDSCSPVQEYVPTAFDKYSTPVQLEGRPVLLELWDTAGQEDYDRLRPLSYADAKVLLLCYDVTNATSFENVRNKWYPEVTHFCPGVPILLVGCKTDLRNDKDQLQRVKKSGQDPISYQKVPAAWPPAHPSRPHLLSAPHL</sequence>